<dbReference type="AlphaFoldDB" id="A0AAJ7WNR1"/>
<dbReference type="SUPFAM" id="SSF49695">
    <property type="entry name" value="gamma-Crystallin-like"/>
    <property type="match status" value="1"/>
</dbReference>
<dbReference type="PRINTS" id="PR01367">
    <property type="entry name" value="BGCRYSTALLIN"/>
</dbReference>
<feature type="domain" description="Beta/gamma crystallin 'Greek key'" evidence="5">
    <location>
        <begin position="126"/>
        <end position="166"/>
    </location>
</feature>
<dbReference type="InterPro" id="IPR001064">
    <property type="entry name" value="Beta/gamma_crystallin"/>
</dbReference>
<dbReference type="GO" id="GO:0002088">
    <property type="term" value="P:lens development in camera-type eye"/>
    <property type="evidence" value="ECO:0007669"/>
    <property type="project" value="TreeGrafter"/>
</dbReference>
<evidence type="ECO:0000256" key="4">
    <source>
        <dbReference type="ARBA" id="ARBA00022737"/>
    </source>
</evidence>
<evidence type="ECO:0000313" key="7">
    <source>
        <dbReference type="RefSeq" id="XP_032804574.1"/>
    </source>
</evidence>
<dbReference type="PROSITE" id="PS50915">
    <property type="entry name" value="CRYSTALLIN_BETA_GAMMA"/>
    <property type="match status" value="3"/>
</dbReference>
<comment type="similarity">
    <text evidence="2">Belongs to the beta/gamma-crystallin family.</text>
</comment>
<dbReference type="Proteomes" id="UP001318040">
    <property type="component" value="Chromosome 7"/>
</dbReference>
<reference evidence="7" key="1">
    <citation type="submission" date="2025-08" db="UniProtKB">
        <authorList>
            <consortium name="RefSeq"/>
        </authorList>
    </citation>
    <scope>IDENTIFICATION</scope>
    <source>
        <tissue evidence="7">Sperm</tissue>
    </source>
</reference>
<dbReference type="KEGG" id="pmrn:116939830"/>
<dbReference type="Pfam" id="PF00030">
    <property type="entry name" value="Crystall"/>
    <property type="match status" value="2"/>
</dbReference>
<keyword evidence="4" id="KW-0677">Repeat</keyword>
<evidence type="ECO:0000313" key="6">
    <source>
        <dbReference type="Proteomes" id="UP001318040"/>
    </source>
</evidence>
<organism evidence="6 7">
    <name type="scientific">Petromyzon marinus</name>
    <name type="common">Sea lamprey</name>
    <dbReference type="NCBI Taxonomy" id="7757"/>
    <lineage>
        <taxon>Eukaryota</taxon>
        <taxon>Metazoa</taxon>
        <taxon>Chordata</taxon>
        <taxon>Craniata</taxon>
        <taxon>Vertebrata</taxon>
        <taxon>Cyclostomata</taxon>
        <taxon>Hyperoartia</taxon>
        <taxon>Petromyzontiformes</taxon>
        <taxon>Petromyzontidae</taxon>
        <taxon>Petromyzon</taxon>
    </lineage>
</organism>
<dbReference type="SMART" id="SM00247">
    <property type="entry name" value="XTALbg"/>
    <property type="match status" value="2"/>
</dbReference>
<dbReference type="InterPro" id="IPR050252">
    <property type="entry name" value="Beta/Gamma-Crystallin"/>
</dbReference>
<comment type="function">
    <text evidence="1">Crystallins are the dominant structural components of the vertebrate eye lens.</text>
</comment>
<dbReference type="GO" id="GO:0007601">
    <property type="term" value="P:visual perception"/>
    <property type="evidence" value="ECO:0007669"/>
    <property type="project" value="TreeGrafter"/>
</dbReference>
<dbReference type="RefSeq" id="XP_032804574.1">
    <property type="nucleotide sequence ID" value="XM_032948683.1"/>
</dbReference>
<feature type="domain" description="Beta/gamma crystallin 'Greek key'" evidence="5">
    <location>
        <begin position="167"/>
        <end position="209"/>
    </location>
</feature>
<dbReference type="Gene3D" id="2.60.20.10">
    <property type="entry name" value="Crystallins"/>
    <property type="match status" value="2"/>
</dbReference>
<dbReference type="PANTHER" id="PTHR11818">
    <property type="entry name" value="BETA/GAMMA CRYSTALLIN"/>
    <property type="match status" value="1"/>
</dbReference>
<accession>A0AAJ7WNR1</accession>
<dbReference type="InterPro" id="IPR011024">
    <property type="entry name" value="G_crystallin-like"/>
</dbReference>
<dbReference type="PANTHER" id="PTHR11818:SF42">
    <property type="entry name" value="VOLTAGE-GATED HYDROGEN CHANNEL 1"/>
    <property type="match status" value="1"/>
</dbReference>
<sequence length="211" mass="24979">MKKVTLENETHPGIKDFHLAKQNQIGIGLEHVCRHYSIVIIFFEERDYKGRRFESSQDCMNLASNLSRCNSIRVEGGAWVIYERPDHKGNMYIMEPGEYPEYQRWMGYNDHIGSCRNIRGQNSSNFRMTMYQHDDFGGQTMELTEDCSHLHDRFSMREVHSVRVHDGAWVAYEEPHYRGRQYLLEKGDYRKCSEYGAMSPTMQSVRCIRRF</sequence>
<dbReference type="FunFam" id="2.60.20.10:FF:000001">
    <property type="entry name" value="Crystallin gamma S"/>
    <property type="match status" value="1"/>
</dbReference>
<dbReference type="GO" id="GO:0005212">
    <property type="term" value="F:structural constituent of eye lens"/>
    <property type="evidence" value="ECO:0007669"/>
    <property type="project" value="UniProtKB-KW"/>
</dbReference>
<evidence type="ECO:0000256" key="3">
    <source>
        <dbReference type="ARBA" id="ARBA00022613"/>
    </source>
</evidence>
<evidence type="ECO:0000256" key="1">
    <source>
        <dbReference type="ARBA" id="ARBA00003689"/>
    </source>
</evidence>
<evidence type="ECO:0000256" key="2">
    <source>
        <dbReference type="ARBA" id="ARBA00009646"/>
    </source>
</evidence>
<keyword evidence="3" id="KW-0273">Eye lens protein</keyword>
<feature type="domain" description="Beta/gamma crystallin 'Greek key'" evidence="5">
    <location>
        <begin position="77"/>
        <end position="119"/>
    </location>
</feature>
<dbReference type="FunFam" id="2.60.20.10:FF:000003">
    <property type="entry name" value="Crystallin gamma S"/>
    <property type="match status" value="1"/>
</dbReference>
<name>A0AAJ7WNR1_PETMA</name>
<evidence type="ECO:0000259" key="5">
    <source>
        <dbReference type="PROSITE" id="PS50915"/>
    </source>
</evidence>
<gene>
    <name evidence="7" type="primary">LOC116939830</name>
</gene>
<keyword evidence="6" id="KW-1185">Reference proteome</keyword>
<protein>
    <submittedName>
        <fullName evidence="7">Gamma-crystallin S-like isoform X1</fullName>
    </submittedName>
</protein>
<proteinExistence type="inferred from homology"/>